<evidence type="ECO:0000256" key="12">
    <source>
        <dbReference type="ARBA" id="ARBA00023136"/>
    </source>
</evidence>
<dbReference type="InterPro" id="IPR002401">
    <property type="entry name" value="Cyt_P450_E_grp-I"/>
</dbReference>
<dbReference type="PANTHER" id="PTHR46300">
    <property type="entry name" value="P450, PUTATIVE (EUROFUNG)-RELATED-RELATED"/>
    <property type="match status" value="1"/>
</dbReference>
<dbReference type="GO" id="GO:0020037">
    <property type="term" value="F:heme binding"/>
    <property type="evidence" value="ECO:0007669"/>
    <property type="project" value="InterPro"/>
</dbReference>
<dbReference type="PANTHER" id="PTHR46300:SF5">
    <property type="entry name" value="CYTOCHROME P450"/>
    <property type="match status" value="1"/>
</dbReference>
<accession>G5EJT8</accession>
<proteinExistence type="evidence at transcript level"/>
<evidence type="ECO:0000256" key="4">
    <source>
        <dbReference type="ARBA" id="ARBA00010617"/>
    </source>
</evidence>
<dbReference type="VEuPathDB" id="FungiDB:AGR57_997"/>
<evidence type="ECO:0000256" key="5">
    <source>
        <dbReference type="ARBA" id="ARBA00022617"/>
    </source>
</evidence>
<reference evidence="15" key="1">
    <citation type="submission" date="2010-10" db="EMBL/GenBank/DDBJ databases">
        <title>Phanerochaete chrysosporium cytochrome P450.</title>
        <authorList>
            <person name="Hirosue S."/>
            <person name="Hiratsuka N."/>
            <person name="Ichinose H."/>
            <person name="Wariishi H."/>
        </authorList>
    </citation>
    <scope>NUCLEOTIDE SEQUENCE</scope>
    <source>
        <strain evidence="15">ATCC 34541</strain>
    </source>
</reference>
<keyword evidence="8" id="KW-1133">Transmembrane helix</keyword>
<evidence type="ECO:0000256" key="11">
    <source>
        <dbReference type="ARBA" id="ARBA00023033"/>
    </source>
</evidence>
<dbReference type="SMR" id="G5EJT8"/>
<dbReference type="InterPro" id="IPR036396">
    <property type="entry name" value="Cyt_P450_sf"/>
</dbReference>
<protein>
    <submittedName>
        <fullName evidence="15">Cytochrome P450</fullName>
    </submittedName>
</protein>
<feature type="signal peptide" evidence="14">
    <location>
        <begin position="1"/>
        <end position="23"/>
    </location>
</feature>
<evidence type="ECO:0000256" key="14">
    <source>
        <dbReference type="SAM" id="SignalP"/>
    </source>
</evidence>
<comment type="subcellular location">
    <subcellularLocation>
        <location evidence="2">Membrane</location>
    </subcellularLocation>
</comment>
<evidence type="ECO:0000256" key="3">
    <source>
        <dbReference type="ARBA" id="ARBA00005179"/>
    </source>
</evidence>
<evidence type="ECO:0000313" key="15">
    <source>
        <dbReference type="EMBL" id="BAL05150.1"/>
    </source>
</evidence>
<dbReference type="GO" id="GO:0004497">
    <property type="term" value="F:monooxygenase activity"/>
    <property type="evidence" value="ECO:0007669"/>
    <property type="project" value="UniProtKB-KW"/>
</dbReference>
<keyword evidence="12" id="KW-0472">Membrane</keyword>
<comment type="similarity">
    <text evidence="4">Belongs to the cytochrome P450 family.</text>
</comment>
<feature type="chain" id="PRO_5003476216" evidence="14">
    <location>
        <begin position="24"/>
        <end position="512"/>
    </location>
</feature>
<evidence type="ECO:0000256" key="7">
    <source>
        <dbReference type="ARBA" id="ARBA00022723"/>
    </source>
</evidence>
<dbReference type="GO" id="GO:0005506">
    <property type="term" value="F:iron ion binding"/>
    <property type="evidence" value="ECO:0007669"/>
    <property type="project" value="InterPro"/>
</dbReference>
<comment type="pathway">
    <text evidence="3">Secondary metabolite biosynthesis.</text>
</comment>
<dbReference type="GO" id="GO:0016020">
    <property type="term" value="C:membrane"/>
    <property type="evidence" value="ECO:0007669"/>
    <property type="project" value="UniProtKB-SubCell"/>
</dbReference>
<dbReference type="Gene3D" id="1.10.630.10">
    <property type="entry name" value="Cytochrome P450"/>
    <property type="match status" value="1"/>
</dbReference>
<keyword evidence="11" id="KW-0503">Monooxygenase</keyword>
<dbReference type="AlphaFoldDB" id="G5EJT8"/>
<dbReference type="SUPFAM" id="SSF48264">
    <property type="entry name" value="Cytochrome P450"/>
    <property type="match status" value="1"/>
</dbReference>
<evidence type="ECO:0000256" key="6">
    <source>
        <dbReference type="ARBA" id="ARBA00022692"/>
    </source>
</evidence>
<keyword evidence="5 13" id="KW-0349">Heme</keyword>
<comment type="cofactor">
    <cofactor evidence="1 13">
        <name>heme</name>
        <dbReference type="ChEBI" id="CHEBI:30413"/>
    </cofactor>
</comment>
<sequence length="512" mass="58067">MDPATVAVAVMCALAMMHVLTRCVRTRLPYPPGPPEDPIIGHLRQMPNNDEAAEVWYRWAKQYGDVMSLNVLGKRLVILSSEEAATELLEKRSSKYADRPRFPIFERIGWKDMVLLMPYGPYHKTLRKMIQVPFEKDKAFQFRDVQERATSIMLHNFLADPKGIEHHTHWYVVSIIVEIVFGHRILSEDDEHLKIADVFVKIQHEASQPSLLDVSPLFAKLPSWFPGAWFIKYIEDTKAILSHVIHHPVSLVQEQLASGIAKPSFVADELDRLIKAGQLTPQNKYDVSIAAHMIFGGGTETTWNTLTTFIACMLLNPEAQRKAQEEIDKVVGHGRLPDFTDRDSLPYVECVVKETMRWHPVAPVAVPHKATEDDVYRGMYIPKGAIVIANARSITWDERRFHDPHAFKPERFLPRPLGAGEDFVQGAVYGWGRRICPGRHLAGDMVWIAIARVLAVFDIQKARDADGNAIEPNIEFTTAVSSHPKPFPCELRPRSEKAASLIKESYELHSID</sequence>
<feature type="binding site" description="axial binding residue" evidence="13">
    <location>
        <position position="436"/>
    </location>
    <ligand>
        <name>heme</name>
        <dbReference type="ChEBI" id="CHEBI:30413"/>
    </ligand>
    <ligandPart>
        <name>Fe</name>
        <dbReference type="ChEBI" id="CHEBI:18248"/>
    </ligandPart>
</feature>
<keyword evidence="10 13" id="KW-0408">Iron</keyword>
<dbReference type="CDD" id="cd11065">
    <property type="entry name" value="CYP64-like"/>
    <property type="match status" value="1"/>
</dbReference>
<evidence type="ECO:0000256" key="2">
    <source>
        <dbReference type="ARBA" id="ARBA00004370"/>
    </source>
</evidence>
<evidence type="ECO:0000256" key="13">
    <source>
        <dbReference type="PIRSR" id="PIRSR602401-1"/>
    </source>
</evidence>
<evidence type="ECO:0000256" key="10">
    <source>
        <dbReference type="ARBA" id="ARBA00023004"/>
    </source>
</evidence>
<dbReference type="EMBL" id="AB597863">
    <property type="protein sequence ID" value="BAL05150.1"/>
    <property type="molecule type" value="mRNA"/>
</dbReference>
<gene>
    <name evidence="15" type="primary">PcCYP_59a</name>
</gene>
<name>G5EJT8_PHACH</name>
<evidence type="ECO:0000256" key="1">
    <source>
        <dbReference type="ARBA" id="ARBA00001971"/>
    </source>
</evidence>
<keyword evidence="9" id="KW-0560">Oxidoreductase</keyword>
<keyword evidence="7 13" id="KW-0479">Metal-binding</keyword>
<keyword evidence="6" id="KW-0812">Transmembrane</keyword>
<evidence type="ECO:0000256" key="8">
    <source>
        <dbReference type="ARBA" id="ARBA00022989"/>
    </source>
</evidence>
<keyword evidence="14" id="KW-0732">Signal</keyword>
<dbReference type="GO" id="GO:0016705">
    <property type="term" value="F:oxidoreductase activity, acting on paired donors, with incorporation or reduction of molecular oxygen"/>
    <property type="evidence" value="ECO:0007669"/>
    <property type="project" value="InterPro"/>
</dbReference>
<dbReference type="Pfam" id="PF00067">
    <property type="entry name" value="p450"/>
    <property type="match status" value="1"/>
</dbReference>
<dbReference type="PRINTS" id="PR00463">
    <property type="entry name" value="EP450I"/>
</dbReference>
<dbReference type="InterPro" id="IPR001128">
    <property type="entry name" value="Cyt_P450"/>
</dbReference>
<organism evidence="15">
    <name type="scientific">Phanerodontia chrysosporium</name>
    <name type="common">White-rot fungus</name>
    <name type="synonym">Sporotrichum pruinosum</name>
    <dbReference type="NCBI Taxonomy" id="2822231"/>
    <lineage>
        <taxon>Eukaryota</taxon>
        <taxon>Fungi</taxon>
        <taxon>Dikarya</taxon>
        <taxon>Basidiomycota</taxon>
        <taxon>Agaricomycotina</taxon>
        <taxon>Agaricomycetes</taxon>
        <taxon>Polyporales</taxon>
        <taxon>Phanerochaetaceae</taxon>
        <taxon>Phanerodontia</taxon>
    </lineage>
</organism>
<dbReference type="InterPro" id="IPR050364">
    <property type="entry name" value="Cytochrome_P450_fung"/>
</dbReference>
<evidence type="ECO:0000256" key="9">
    <source>
        <dbReference type="ARBA" id="ARBA00023002"/>
    </source>
</evidence>